<evidence type="ECO:0000256" key="1">
    <source>
        <dbReference type="SAM" id="Coils"/>
    </source>
</evidence>
<dbReference type="Pfam" id="PF13960">
    <property type="entry name" value="DUF4218"/>
    <property type="match status" value="1"/>
</dbReference>
<dbReference type="InterPro" id="IPR004264">
    <property type="entry name" value="Transposase_23"/>
</dbReference>
<evidence type="ECO:0000259" key="2">
    <source>
        <dbReference type="Pfam" id="PF03017"/>
    </source>
</evidence>
<keyword evidence="1" id="KW-0175">Coiled coil</keyword>
<evidence type="ECO:0008006" key="6">
    <source>
        <dbReference type="Google" id="ProtNLM"/>
    </source>
</evidence>
<proteinExistence type="predicted"/>
<dbReference type="InterPro" id="IPR004252">
    <property type="entry name" value="Probable_transposase_24"/>
</dbReference>
<evidence type="ECO:0000259" key="4">
    <source>
        <dbReference type="Pfam" id="PF13960"/>
    </source>
</evidence>
<feature type="domain" description="DUF4218" evidence="4">
    <location>
        <begin position="39"/>
        <end position="93"/>
    </location>
</feature>
<protein>
    <recommendedName>
        <fullName evidence="6">Transposase Tnp1/En/Spm-like domain-containing protein</fullName>
    </recommendedName>
</protein>
<organism evidence="5">
    <name type="scientific">Ananas comosus var. bracteatus</name>
    <name type="common">red pineapple</name>
    <dbReference type="NCBI Taxonomy" id="296719"/>
    <lineage>
        <taxon>Eukaryota</taxon>
        <taxon>Viridiplantae</taxon>
        <taxon>Streptophyta</taxon>
        <taxon>Embryophyta</taxon>
        <taxon>Tracheophyta</taxon>
        <taxon>Spermatophyta</taxon>
        <taxon>Magnoliopsida</taxon>
        <taxon>Liliopsida</taxon>
        <taxon>Poales</taxon>
        <taxon>Bromeliaceae</taxon>
        <taxon>Bromelioideae</taxon>
        <taxon>Ananas</taxon>
    </lineage>
</organism>
<dbReference type="InterPro" id="IPR025312">
    <property type="entry name" value="DUF4216"/>
</dbReference>
<feature type="domain" description="DUF4216" evidence="3">
    <location>
        <begin position="268"/>
        <end position="345"/>
    </location>
</feature>
<dbReference type="Pfam" id="PF03004">
    <property type="entry name" value="Transposase_24"/>
    <property type="match status" value="1"/>
</dbReference>
<accession>A0A6V7NXQ5</accession>
<evidence type="ECO:0000313" key="5">
    <source>
        <dbReference type="EMBL" id="CAD1823339.1"/>
    </source>
</evidence>
<gene>
    <name evidence="5" type="ORF">CB5_LOCUS6550</name>
</gene>
<dbReference type="AlphaFoldDB" id="A0A6V7NXQ5"/>
<reference evidence="5" key="1">
    <citation type="submission" date="2020-07" db="EMBL/GenBank/DDBJ databases">
        <authorList>
            <person name="Lin J."/>
        </authorList>
    </citation>
    <scope>NUCLEOTIDE SEQUENCE</scope>
</reference>
<dbReference type="Pfam" id="PF13952">
    <property type="entry name" value="DUF4216"/>
    <property type="match status" value="1"/>
</dbReference>
<feature type="coiled-coil region" evidence="1">
    <location>
        <begin position="576"/>
        <end position="617"/>
    </location>
</feature>
<evidence type="ECO:0000259" key="3">
    <source>
        <dbReference type="Pfam" id="PF13952"/>
    </source>
</evidence>
<dbReference type="EMBL" id="LR862143">
    <property type="protein sequence ID" value="CAD1823339.1"/>
    <property type="molecule type" value="Genomic_DNA"/>
</dbReference>
<name>A0A6V7NXQ5_ANACO</name>
<feature type="domain" description="Transposase Tnp1/En/Spm-like" evidence="2">
    <location>
        <begin position="698"/>
        <end position="760"/>
    </location>
</feature>
<dbReference type="PANTHER" id="PTHR48258">
    <property type="entry name" value="DUF4218 DOMAIN-CONTAINING PROTEIN-RELATED"/>
    <property type="match status" value="1"/>
</dbReference>
<sequence>MFDVVEEEIATQEQDLNEDPNEEAKKFYKLVGDSEKELYPGCKKFLSTLKSYVRNRSHPEGSIAEGYLAEESLTFCSQYFQGVETRLNRPKRNNEDELELEKNPLFPLSSKGYPIGHGEMFDLDETSWVQAHRYVLFNCDAVSPYLQKHIDMIRVTNRRMRNREVERIHSETFHIWFKEHIFRLVESTSEAVPQEIIALARGPNRATERFKGYVINGFRFHTKDREANRKTQNSGIVVVASTSSYASAKDQNPVAGDVTYYGILNDIMELNYYEHFKITLFKCDWADIRSYGKGVRKDDFGFTLVNFNRLLFTGDQLSDEPFILACQAKQVFYIQDPVEKDWKVVIHTKPRDFFDMQQEVSTDDIEVHLENIIIGTSTNEAEEEFSWNRNDVPELTIDTPLINAHVLETNTFHDAELHNDNEKKFKIPDEGKRWVMMSIGKKWREFKCMLKKLHYDPHTTDAERIADRDSRVLSNEWEFLVKYWNSESALERSAKNKATRAKQDITHTAGTKSFARVAIKKFSSHHPEVAQKNTSRDDLLVMALGEEKRGNYVRCYGLGAAPSEVFGPNPTRIECLKMLSETKRIAEEEKHVMQKEIVEMRQEMLMMRARLETMEKRSQDLNMIEDRDIPSNPIGTSNPIGNVQNANNNIPFVEPPSNEIQSSESSFEVPRNQGYRAKVAGKDVHAMLDNGGGVEVYIKSLRKPHKYVAQGSLLSTNPTTKIGGAELGSQCWEVQINVPIEPNEPLLRSYGSFQTIGDAVGATVAWPFTFV</sequence>
<dbReference type="PANTHER" id="PTHR48258:SF15">
    <property type="entry name" value="OS02G0543900 PROTEIN"/>
    <property type="match status" value="1"/>
</dbReference>
<dbReference type="InterPro" id="IPR025452">
    <property type="entry name" value="DUF4218"/>
</dbReference>
<dbReference type="Pfam" id="PF03017">
    <property type="entry name" value="Transposase_23"/>
    <property type="match status" value="1"/>
</dbReference>